<dbReference type="OrthoDB" id="5554229at2759"/>
<dbReference type="GO" id="GO:0015074">
    <property type="term" value="P:DNA integration"/>
    <property type="evidence" value="ECO:0007669"/>
    <property type="project" value="InterPro"/>
</dbReference>
<keyword evidence="2" id="KW-0808">Transferase</keyword>
<comment type="caution">
    <text evidence="2">The sequence shown here is derived from an EMBL/GenBank/DDBJ whole genome shotgun (WGS) entry which is preliminary data.</text>
</comment>
<keyword evidence="3" id="KW-1185">Reference proteome</keyword>
<dbReference type="InterPro" id="IPR012337">
    <property type="entry name" value="RNaseH-like_sf"/>
</dbReference>
<feature type="domain" description="Integrase catalytic" evidence="1">
    <location>
        <begin position="34"/>
        <end position="211"/>
    </location>
</feature>
<dbReference type="InterPro" id="IPR036397">
    <property type="entry name" value="RNaseH_sf"/>
</dbReference>
<accession>A0A5B6WFH9</accession>
<evidence type="ECO:0000313" key="3">
    <source>
        <dbReference type="Proteomes" id="UP000325315"/>
    </source>
</evidence>
<evidence type="ECO:0000313" key="2">
    <source>
        <dbReference type="EMBL" id="KAA3480066.1"/>
    </source>
</evidence>
<dbReference type="SUPFAM" id="SSF53098">
    <property type="entry name" value="Ribonuclease H-like"/>
    <property type="match status" value="1"/>
</dbReference>
<dbReference type="PANTHER" id="PTHR45835">
    <property type="entry name" value="YALI0A06105P"/>
    <property type="match status" value="1"/>
</dbReference>
<dbReference type="GO" id="GO:0003964">
    <property type="term" value="F:RNA-directed DNA polymerase activity"/>
    <property type="evidence" value="ECO:0007669"/>
    <property type="project" value="UniProtKB-KW"/>
</dbReference>
<dbReference type="EMBL" id="SMMG02000003">
    <property type="protein sequence ID" value="KAA3480066.1"/>
    <property type="molecule type" value="Genomic_DNA"/>
</dbReference>
<sequence length="404" mass="47431">MGFVFKRKGRQWWAVIQHSKGPFLTCFMKELLVDILEPKQLGIYWLVLCTGKGYLKMFEDGLENMKSAKVSRGKSTILVVVDQLTKYDHFMALHHPFTAASVAYEYLQHIYKLHGAPETFVSNRDEVFLSHFWQELFKHVGTQLHLSVTYHLQTYGQTKALNKYLESYLRCMSREKPSEWVVWLFLAEWWYSTTYHSAIYMTPYDALYGQEPSVHLPYLAGVSRVAEVDRSLQHREAVKSVLRFYLKRSQERMKQIAGRKRSNREFEVGDRVYVKLQPYIQHSLKQFRNQKLAPRYFGPFPVEARVGKVAYKLTLHVTAKIHHTFHVSQLKKHVGSAIASVFLLVTNVDGSMIKEPIRILDKRMVKRGNSTIIEVLAEWADMFSKDATWENWSDMHQRYSHFNH</sequence>
<dbReference type="AlphaFoldDB" id="A0A5B6WFH9"/>
<dbReference type="InterPro" id="IPR001584">
    <property type="entry name" value="Integrase_cat-core"/>
</dbReference>
<dbReference type="PANTHER" id="PTHR45835:SF99">
    <property type="entry name" value="CHROMO DOMAIN-CONTAINING PROTEIN-RELATED"/>
    <property type="match status" value="1"/>
</dbReference>
<dbReference type="Pfam" id="PF24626">
    <property type="entry name" value="SH3_Tf2-1"/>
    <property type="match status" value="1"/>
</dbReference>
<keyword evidence="2" id="KW-0548">Nucleotidyltransferase</keyword>
<keyword evidence="2" id="KW-0695">RNA-directed DNA polymerase</keyword>
<proteinExistence type="predicted"/>
<dbReference type="PROSITE" id="PS50994">
    <property type="entry name" value="INTEGRASE"/>
    <property type="match status" value="1"/>
</dbReference>
<evidence type="ECO:0000259" key="1">
    <source>
        <dbReference type="PROSITE" id="PS50994"/>
    </source>
</evidence>
<dbReference type="GO" id="GO:0003676">
    <property type="term" value="F:nucleic acid binding"/>
    <property type="evidence" value="ECO:0007669"/>
    <property type="project" value="InterPro"/>
</dbReference>
<dbReference type="InterPro" id="IPR056924">
    <property type="entry name" value="SH3_Tf2-1"/>
</dbReference>
<dbReference type="InterPro" id="IPR016197">
    <property type="entry name" value="Chromo-like_dom_sf"/>
</dbReference>
<gene>
    <name evidence="2" type="ORF">EPI10_020526</name>
</gene>
<dbReference type="SUPFAM" id="SSF54160">
    <property type="entry name" value="Chromo domain-like"/>
    <property type="match status" value="1"/>
</dbReference>
<organism evidence="2 3">
    <name type="scientific">Gossypium australe</name>
    <dbReference type="NCBI Taxonomy" id="47621"/>
    <lineage>
        <taxon>Eukaryota</taxon>
        <taxon>Viridiplantae</taxon>
        <taxon>Streptophyta</taxon>
        <taxon>Embryophyta</taxon>
        <taxon>Tracheophyta</taxon>
        <taxon>Spermatophyta</taxon>
        <taxon>Magnoliopsida</taxon>
        <taxon>eudicotyledons</taxon>
        <taxon>Gunneridae</taxon>
        <taxon>Pentapetalae</taxon>
        <taxon>rosids</taxon>
        <taxon>malvids</taxon>
        <taxon>Malvales</taxon>
        <taxon>Malvaceae</taxon>
        <taxon>Malvoideae</taxon>
        <taxon>Gossypium</taxon>
    </lineage>
</organism>
<dbReference type="Gene3D" id="3.30.420.10">
    <property type="entry name" value="Ribonuclease H-like superfamily/Ribonuclease H"/>
    <property type="match status" value="1"/>
</dbReference>
<dbReference type="Proteomes" id="UP000325315">
    <property type="component" value="Unassembled WGS sequence"/>
</dbReference>
<reference evidence="3" key="1">
    <citation type="journal article" date="2019" name="Plant Biotechnol. J.">
        <title>Genome sequencing of the Australian wild diploid species Gossypium australe highlights disease resistance and delayed gland morphogenesis.</title>
        <authorList>
            <person name="Cai Y."/>
            <person name="Cai X."/>
            <person name="Wang Q."/>
            <person name="Wang P."/>
            <person name="Zhang Y."/>
            <person name="Cai C."/>
            <person name="Xu Y."/>
            <person name="Wang K."/>
            <person name="Zhou Z."/>
            <person name="Wang C."/>
            <person name="Geng S."/>
            <person name="Li B."/>
            <person name="Dong Q."/>
            <person name="Hou Y."/>
            <person name="Wang H."/>
            <person name="Ai P."/>
            <person name="Liu Z."/>
            <person name="Yi F."/>
            <person name="Sun M."/>
            <person name="An G."/>
            <person name="Cheng J."/>
            <person name="Zhang Y."/>
            <person name="Shi Q."/>
            <person name="Xie Y."/>
            <person name="Shi X."/>
            <person name="Chang Y."/>
            <person name="Huang F."/>
            <person name="Chen Y."/>
            <person name="Hong S."/>
            <person name="Mi L."/>
            <person name="Sun Q."/>
            <person name="Zhang L."/>
            <person name="Zhou B."/>
            <person name="Peng R."/>
            <person name="Zhang X."/>
            <person name="Liu F."/>
        </authorList>
    </citation>
    <scope>NUCLEOTIDE SEQUENCE [LARGE SCALE GENOMIC DNA]</scope>
    <source>
        <strain evidence="3">cv. PA1801</strain>
    </source>
</reference>
<name>A0A5B6WFH9_9ROSI</name>
<protein>
    <submittedName>
        <fullName evidence="2">Reverse transcriptase</fullName>
    </submittedName>
</protein>